<dbReference type="InterPro" id="IPR051014">
    <property type="entry name" value="Cation_Transport_ATPase_IB"/>
</dbReference>
<dbReference type="Proteomes" id="UP000190135">
    <property type="component" value="Unassembled WGS sequence"/>
</dbReference>
<dbReference type="FunFam" id="2.70.150.10:FF:000002">
    <property type="entry name" value="Copper-transporting ATPase 1, putative"/>
    <property type="match status" value="1"/>
</dbReference>
<feature type="transmembrane region" description="Helical" evidence="12">
    <location>
        <begin position="681"/>
        <end position="702"/>
    </location>
</feature>
<evidence type="ECO:0000256" key="4">
    <source>
        <dbReference type="ARBA" id="ARBA00022723"/>
    </source>
</evidence>
<feature type="transmembrane region" description="Helical" evidence="12">
    <location>
        <begin position="476"/>
        <end position="496"/>
    </location>
</feature>
<keyword evidence="5 12" id="KW-0547">Nucleotide-binding</keyword>
<dbReference type="SFLD" id="SFLDF00027">
    <property type="entry name" value="p-type_atpase"/>
    <property type="match status" value="1"/>
</dbReference>
<dbReference type="PRINTS" id="PR00941">
    <property type="entry name" value="CDATPASE"/>
</dbReference>
<dbReference type="NCBIfam" id="TIGR01525">
    <property type="entry name" value="ATPase-IB_hvy"/>
    <property type="match status" value="1"/>
</dbReference>
<dbReference type="InterPro" id="IPR059000">
    <property type="entry name" value="ATPase_P-type_domA"/>
</dbReference>
<dbReference type="SUPFAM" id="SSF55008">
    <property type="entry name" value="HMA, heavy metal-associated domain"/>
    <property type="match status" value="2"/>
</dbReference>
<evidence type="ECO:0000256" key="13">
    <source>
        <dbReference type="SAM" id="MobiDB-lite"/>
    </source>
</evidence>
<dbReference type="Pfam" id="PF00122">
    <property type="entry name" value="E1-E2_ATPase"/>
    <property type="match status" value="1"/>
</dbReference>
<dbReference type="InterPro" id="IPR044492">
    <property type="entry name" value="P_typ_ATPase_HD_dom"/>
</dbReference>
<keyword evidence="3 12" id="KW-0812">Transmembrane</keyword>
<dbReference type="SFLD" id="SFLDG00002">
    <property type="entry name" value="C1.7:_P-type_atpase_like"/>
    <property type="match status" value="1"/>
</dbReference>
<evidence type="ECO:0000256" key="6">
    <source>
        <dbReference type="ARBA" id="ARBA00022840"/>
    </source>
</evidence>
<dbReference type="PANTHER" id="PTHR48085">
    <property type="entry name" value="CADMIUM/ZINC-TRANSPORTING ATPASE HMA2-RELATED"/>
    <property type="match status" value="1"/>
</dbReference>
<dbReference type="InterPro" id="IPR023299">
    <property type="entry name" value="ATPase_P-typ_cyto_dom_N"/>
</dbReference>
<evidence type="ECO:0000256" key="11">
    <source>
        <dbReference type="ARBA" id="ARBA00047308"/>
    </source>
</evidence>
<protein>
    <recommendedName>
        <fullName evidence="10">P-type Zn(2+) transporter</fullName>
        <ecNumber evidence="10">7.2.2.12</ecNumber>
    </recommendedName>
</protein>
<sequence>MNVNVPTAAGAAPDREDMPMRAKVAGLDCQNEVRQLKAAVGHLVGGEDRLSFDTANGVMTVVSKEASADAIERAVAQTGMRVLSWLSGPEPRPRRFHVEGLDCRNEARALTAALSQLVGGESNLSFDTRKGLMVIGSQANASLADIEQAVASTGMRARLLADEVADEEPLSFEIEGLDCQNEVRQLKAAVGPLVGGEDKLSFDDKRGLMTVASGSASVALIAQAIAGTGMRARLRSQGDTTFATGGPLRFKIHGLDCQNEVRQLKAAVGPIVGGEDKLSFDTKRGLMEVAPQALASAAAITETVWRTGMAAEPWTDGAESMASAPVQAPSCSACGAEALTAPVPAVEPGHAVFKIHGMDCGDEVAVLKREVGPIVSGDDKLAFDLINGRMSIAGNPDSTVLAQVEKAVARTGMRAEPWTEGSTEGSAAEERRRRTQSLLTAASGILAALGFAYHAWAAGSLVAAVSETPDPTAAGVPAPAVIAYVFSILCAVRYVAPKALLAARRLRPDMNLLMVVAVAGAVIIGQWFEAATVSFLFAVSLALEAWSLGRARRAVAALMELAPTTALVRFPDATEREVQASEVAIGAHVIVRPGDKIPLDGRVISGESEVNQAPITGESVPVAVSPDSEVFAGTINGEGALAIETTKAAGDTTLARIIRMVGSAQSRRAPTEQWVERFARIYTPAVMAMALIVFLVPPLLFGGLWEVWFYRALVLLVIACPCALVISTPVSIVAALAGAAKQGVLVKGGVHLETPAHLTAIAMDKTGTLTEGRPRVVELVPLGGRSEDDLLGLAAALEARSEHPLARAILEKAAERSVAVRAADAVQAIRGRGVIGRVQGREAWLGSRRLLEERGATLSEAGILDKADGLAGAGRTVVAVGDGDSVWGLIATADAVRPQARRLVADLHAAGIRRVVMLTGDNRATAEAIARETGVDEVHAELLPEHKVEAVEKLAEDHKAIAMIGDGVNDAPAMARANLGIAMGAIGSDAAIETADIALMQDDLSRLPWLIRHSRATLGIIRQNIGFSLGVKLLFTVLTVIGLASLWGAIAADVGASLLVVLNGLRLLGRDQHANA</sequence>
<evidence type="ECO:0000256" key="3">
    <source>
        <dbReference type="ARBA" id="ARBA00022692"/>
    </source>
</evidence>
<gene>
    <name evidence="15" type="ORF">SAMN05428963_12520</name>
</gene>
<comment type="subcellular location">
    <subcellularLocation>
        <location evidence="12">Cell membrane</location>
    </subcellularLocation>
    <subcellularLocation>
        <location evidence="1">Membrane</location>
        <topology evidence="1">Multi-pass membrane protein</topology>
    </subcellularLocation>
</comment>
<feature type="transmembrane region" description="Helical" evidence="12">
    <location>
        <begin position="1025"/>
        <end position="1044"/>
    </location>
</feature>
<feature type="domain" description="HMA" evidence="14">
    <location>
        <begin position="349"/>
        <end position="416"/>
    </location>
</feature>
<dbReference type="SUPFAM" id="SSF81653">
    <property type="entry name" value="Calcium ATPase, transduction domain A"/>
    <property type="match status" value="1"/>
</dbReference>
<organism evidence="15 16">
    <name type="scientific">Consotaella salsifontis</name>
    <dbReference type="NCBI Taxonomy" id="1365950"/>
    <lineage>
        <taxon>Bacteria</taxon>
        <taxon>Pseudomonadati</taxon>
        <taxon>Pseudomonadota</taxon>
        <taxon>Alphaproteobacteria</taxon>
        <taxon>Hyphomicrobiales</taxon>
        <taxon>Aurantimonadaceae</taxon>
        <taxon>Consotaella</taxon>
    </lineage>
</organism>
<dbReference type="InterPro" id="IPR006121">
    <property type="entry name" value="HMA_dom"/>
</dbReference>
<keyword evidence="6 12" id="KW-0067">ATP-binding</keyword>
<accession>A0A1T4TDD9</accession>
<feature type="transmembrane region" description="Helical" evidence="12">
    <location>
        <begin position="708"/>
        <end position="737"/>
    </location>
</feature>
<dbReference type="Pfam" id="PF00702">
    <property type="entry name" value="Hydrolase"/>
    <property type="match status" value="1"/>
</dbReference>
<feature type="transmembrane region" description="Helical" evidence="12">
    <location>
        <begin position="533"/>
        <end position="549"/>
    </location>
</feature>
<evidence type="ECO:0000259" key="14">
    <source>
        <dbReference type="PROSITE" id="PS50846"/>
    </source>
</evidence>
<dbReference type="PANTHER" id="PTHR48085:SF5">
    <property type="entry name" value="CADMIUM_ZINC-TRANSPORTING ATPASE HMA4-RELATED"/>
    <property type="match status" value="1"/>
</dbReference>
<evidence type="ECO:0000256" key="8">
    <source>
        <dbReference type="ARBA" id="ARBA00022989"/>
    </source>
</evidence>
<evidence type="ECO:0000313" key="15">
    <source>
        <dbReference type="EMBL" id="SKA38492.1"/>
    </source>
</evidence>
<dbReference type="GO" id="GO:0015086">
    <property type="term" value="F:cadmium ion transmembrane transporter activity"/>
    <property type="evidence" value="ECO:0007669"/>
    <property type="project" value="TreeGrafter"/>
</dbReference>
<dbReference type="Gene3D" id="3.40.50.1000">
    <property type="entry name" value="HAD superfamily/HAD-like"/>
    <property type="match status" value="1"/>
</dbReference>
<evidence type="ECO:0000256" key="7">
    <source>
        <dbReference type="ARBA" id="ARBA00022967"/>
    </source>
</evidence>
<dbReference type="AlphaFoldDB" id="A0A1T4TDD9"/>
<dbReference type="GO" id="GO:0016463">
    <property type="term" value="F:P-type zinc transporter activity"/>
    <property type="evidence" value="ECO:0007669"/>
    <property type="project" value="UniProtKB-EC"/>
</dbReference>
<dbReference type="STRING" id="1365950.SAMN05428963_12520"/>
<feature type="domain" description="HMA" evidence="14">
    <location>
        <begin position="92"/>
        <end position="158"/>
    </location>
</feature>
<dbReference type="SUPFAM" id="SSF81665">
    <property type="entry name" value="Calcium ATPase, transmembrane domain M"/>
    <property type="match status" value="1"/>
</dbReference>
<keyword evidence="16" id="KW-1185">Reference proteome</keyword>
<keyword evidence="8 12" id="KW-1133">Transmembrane helix</keyword>
<keyword evidence="12" id="KW-1003">Cell membrane</keyword>
<dbReference type="PRINTS" id="PR00119">
    <property type="entry name" value="CATATPASE"/>
</dbReference>
<evidence type="ECO:0000256" key="10">
    <source>
        <dbReference type="ARBA" id="ARBA00039097"/>
    </source>
</evidence>
<name>A0A1T4TDD9_9HYPH</name>
<dbReference type="InterPro" id="IPR023214">
    <property type="entry name" value="HAD_sf"/>
</dbReference>
<reference evidence="15 16" key="1">
    <citation type="submission" date="2017-02" db="EMBL/GenBank/DDBJ databases">
        <authorList>
            <person name="Peterson S.W."/>
        </authorList>
    </citation>
    <scope>NUCLEOTIDE SEQUENCE [LARGE SCALE GENOMIC DNA]</scope>
    <source>
        <strain evidence="15 16">USBA 369</strain>
    </source>
</reference>
<dbReference type="EC" id="7.2.2.12" evidence="10"/>
<evidence type="ECO:0000256" key="5">
    <source>
        <dbReference type="ARBA" id="ARBA00022741"/>
    </source>
</evidence>
<dbReference type="GO" id="GO:0005524">
    <property type="term" value="F:ATP binding"/>
    <property type="evidence" value="ECO:0007669"/>
    <property type="project" value="UniProtKB-UniRule"/>
</dbReference>
<dbReference type="SUPFAM" id="SSF56784">
    <property type="entry name" value="HAD-like"/>
    <property type="match status" value="1"/>
</dbReference>
<evidence type="ECO:0000313" key="16">
    <source>
        <dbReference type="Proteomes" id="UP000190135"/>
    </source>
</evidence>
<dbReference type="InterPro" id="IPR036163">
    <property type="entry name" value="HMA_dom_sf"/>
</dbReference>
<evidence type="ECO:0000256" key="9">
    <source>
        <dbReference type="ARBA" id="ARBA00023136"/>
    </source>
</evidence>
<dbReference type="PROSITE" id="PS00154">
    <property type="entry name" value="ATPASE_E1_E2"/>
    <property type="match status" value="1"/>
</dbReference>
<proteinExistence type="inferred from homology"/>
<dbReference type="PROSITE" id="PS50846">
    <property type="entry name" value="HMA_2"/>
    <property type="match status" value="2"/>
</dbReference>
<dbReference type="GO" id="GO:0005886">
    <property type="term" value="C:plasma membrane"/>
    <property type="evidence" value="ECO:0007669"/>
    <property type="project" value="UniProtKB-SubCell"/>
</dbReference>
<keyword evidence="9 12" id="KW-0472">Membrane</keyword>
<feature type="transmembrane region" description="Helical" evidence="12">
    <location>
        <begin position="438"/>
        <end position="456"/>
    </location>
</feature>
<dbReference type="Gene3D" id="3.40.1110.10">
    <property type="entry name" value="Calcium-transporting ATPase, cytoplasmic domain N"/>
    <property type="match status" value="1"/>
</dbReference>
<dbReference type="InterPro" id="IPR023298">
    <property type="entry name" value="ATPase_P-typ_TM_dom_sf"/>
</dbReference>
<evidence type="ECO:0000256" key="1">
    <source>
        <dbReference type="ARBA" id="ARBA00004141"/>
    </source>
</evidence>
<evidence type="ECO:0000256" key="12">
    <source>
        <dbReference type="RuleBase" id="RU362081"/>
    </source>
</evidence>
<dbReference type="InterPro" id="IPR001757">
    <property type="entry name" value="P_typ_ATPase"/>
</dbReference>
<keyword evidence="7" id="KW-1278">Translocase</keyword>
<dbReference type="SFLD" id="SFLDS00003">
    <property type="entry name" value="Haloacid_Dehalogenase"/>
    <property type="match status" value="1"/>
</dbReference>
<dbReference type="Gene3D" id="2.70.150.10">
    <property type="entry name" value="Calcium-transporting ATPase, cytoplasmic transduction domain A"/>
    <property type="match status" value="1"/>
</dbReference>
<dbReference type="GO" id="GO:0016887">
    <property type="term" value="F:ATP hydrolysis activity"/>
    <property type="evidence" value="ECO:0007669"/>
    <property type="project" value="InterPro"/>
</dbReference>
<dbReference type="GO" id="GO:0046872">
    <property type="term" value="F:metal ion binding"/>
    <property type="evidence" value="ECO:0007669"/>
    <property type="project" value="UniProtKB-KW"/>
</dbReference>
<keyword evidence="4 12" id="KW-0479">Metal-binding</keyword>
<dbReference type="InterPro" id="IPR036412">
    <property type="entry name" value="HAD-like_sf"/>
</dbReference>
<dbReference type="InterPro" id="IPR008250">
    <property type="entry name" value="ATPase_P-typ_transduc_dom_A_sf"/>
</dbReference>
<dbReference type="NCBIfam" id="TIGR01494">
    <property type="entry name" value="ATPase_P-type"/>
    <property type="match status" value="1"/>
</dbReference>
<dbReference type="EMBL" id="FUXL01000025">
    <property type="protein sequence ID" value="SKA38492.1"/>
    <property type="molecule type" value="Genomic_DNA"/>
</dbReference>
<dbReference type="NCBIfam" id="TIGR01512">
    <property type="entry name" value="ATPase-IB2_Cd"/>
    <property type="match status" value="1"/>
</dbReference>
<dbReference type="InterPro" id="IPR027256">
    <property type="entry name" value="P-typ_ATPase_IB"/>
</dbReference>
<feature type="region of interest" description="Disordered" evidence="13">
    <location>
        <begin position="412"/>
        <end position="432"/>
    </location>
</feature>
<comment type="similarity">
    <text evidence="2 12">Belongs to the cation transport ATPase (P-type) (TC 3.A.3) family. Type IB subfamily.</text>
</comment>
<feature type="transmembrane region" description="Helical" evidence="12">
    <location>
        <begin position="508"/>
        <end position="527"/>
    </location>
</feature>
<evidence type="ECO:0000256" key="2">
    <source>
        <dbReference type="ARBA" id="ARBA00006024"/>
    </source>
</evidence>
<comment type="catalytic activity">
    <reaction evidence="11">
        <text>Zn(2+)(in) + ATP + H2O = Zn(2+)(out) + ADP + phosphate + H(+)</text>
        <dbReference type="Rhea" id="RHEA:20621"/>
        <dbReference type="ChEBI" id="CHEBI:15377"/>
        <dbReference type="ChEBI" id="CHEBI:15378"/>
        <dbReference type="ChEBI" id="CHEBI:29105"/>
        <dbReference type="ChEBI" id="CHEBI:30616"/>
        <dbReference type="ChEBI" id="CHEBI:43474"/>
        <dbReference type="ChEBI" id="CHEBI:456216"/>
        <dbReference type="EC" id="7.2.2.12"/>
    </reaction>
</comment>
<dbReference type="InterPro" id="IPR018303">
    <property type="entry name" value="ATPase_P-typ_P_site"/>
</dbReference>